<sequence>MSYREVTDFIDKMCLLGYPRLISRENFRSTNFGLVAEILNWFCQKLDTNNGINFLLETEQERVVFVISAVKFLNTKLQIKLNPKRLYQADNIAVRELLNVATFFYEAMQLARNGGDEDEPSLYGFSGQVQKYNWLKKFYFYCFYSQPEDVREMRQLASEITSKGALIHDFLGQESRMKYQRDQVLQHTYELGQIESALQIKMKKMEVKITQKQEAIDSISNTEASLDQKIDKKSQELQRLRKRLETMKNIRPPFMDEFEKLEAELRQCYEEYVSKFRCLSYLDGQWQELEKNEQQELEERQAAARKMAERLRQEETLQALEAAVGGTWEGGKDFDLSSEGSLESPSDKERNKSDSRPRIGSRRIGVKNDNDLLNSDTEDSDLEAEDPHLEEGSSDSDVTIDEWQNESRAWQVGPGNSNRSKARSEPLIKPILANVSEDDF</sequence>
<dbReference type="EMBL" id="GDIP01238694">
    <property type="protein sequence ID" value="JAI84707.1"/>
    <property type="molecule type" value="Transcribed_RNA"/>
</dbReference>
<reference evidence="9" key="2">
    <citation type="submission" date="2015-10" db="EMBL/GenBank/DDBJ databases">
        <authorList>
            <person name="Gilbert D.G."/>
        </authorList>
    </citation>
    <scope>NUCLEOTIDE SEQUENCE</scope>
</reference>
<proteinExistence type="inferred from homology"/>
<dbReference type="GO" id="GO:0005815">
    <property type="term" value="C:microtubule organizing center"/>
    <property type="evidence" value="ECO:0007669"/>
    <property type="project" value="TreeGrafter"/>
</dbReference>
<evidence type="ECO:0000256" key="8">
    <source>
        <dbReference type="SAM" id="MobiDB-lite"/>
    </source>
</evidence>
<dbReference type="GO" id="GO:0060271">
    <property type="term" value="P:cilium assembly"/>
    <property type="evidence" value="ECO:0007669"/>
    <property type="project" value="TreeGrafter"/>
</dbReference>
<accession>A0A0P4XP08</accession>
<evidence type="ECO:0000256" key="5">
    <source>
        <dbReference type="ARBA" id="ARBA00023069"/>
    </source>
</evidence>
<dbReference type="AlphaFoldDB" id="A0A0P4XP08"/>
<keyword evidence="6" id="KW-0966">Cell projection</keyword>
<evidence type="ECO:0000256" key="2">
    <source>
        <dbReference type="ARBA" id="ARBA00008340"/>
    </source>
</evidence>
<comment type="subcellular location">
    <subcellularLocation>
        <location evidence="1">Cell projection</location>
        <location evidence="1">Cilium</location>
    </subcellularLocation>
</comment>
<evidence type="ECO:0000313" key="9">
    <source>
        <dbReference type="EMBL" id="JAI84707.1"/>
    </source>
</evidence>
<organism evidence="9">
    <name type="scientific">Daphnia magna</name>
    <dbReference type="NCBI Taxonomy" id="35525"/>
    <lineage>
        <taxon>Eukaryota</taxon>
        <taxon>Metazoa</taxon>
        <taxon>Ecdysozoa</taxon>
        <taxon>Arthropoda</taxon>
        <taxon>Crustacea</taxon>
        <taxon>Branchiopoda</taxon>
        <taxon>Diplostraca</taxon>
        <taxon>Cladocera</taxon>
        <taxon>Anomopoda</taxon>
        <taxon>Daphniidae</taxon>
        <taxon>Daphnia</taxon>
    </lineage>
</organism>
<dbReference type="InterPro" id="IPR019366">
    <property type="entry name" value="Clusterin-associated_protein-1"/>
</dbReference>
<feature type="compositionally biased region" description="Basic and acidic residues" evidence="8">
    <location>
        <begin position="345"/>
        <end position="357"/>
    </location>
</feature>
<dbReference type="Pfam" id="PF10234">
    <property type="entry name" value="Cluap1"/>
    <property type="match status" value="1"/>
</dbReference>
<evidence type="ECO:0000256" key="3">
    <source>
        <dbReference type="ARBA" id="ARBA00022794"/>
    </source>
</evidence>
<evidence type="ECO:0000256" key="7">
    <source>
        <dbReference type="SAM" id="Coils"/>
    </source>
</evidence>
<comment type="similarity">
    <text evidence="2">Belongs to the CLUAP1 family.</text>
</comment>
<dbReference type="PANTHER" id="PTHR21547">
    <property type="entry name" value="CLUSTERIN ASSOCIATED PROTEIN 1"/>
    <property type="match status" value="1"/>
</dbReference>
<protein>
    <submittedName>
        <fullName evidence="9">Clusterin-associated protein</fullName>
    </submittedName>
</protein>
<dbReference type="OrthoDB" id="438545at2759"/>
<keyword evidence="3" id="KW-0970">Cilium biogenesis/degradation</keyword>
<feature type="coiled-coil region" evidence="7">
    <location>
        <begin position="202"/>
        <end position="250"/>
    </location>
</feature>
<evidence type="ECO:0000256" key="4">
    <source>
        <dbReference type="ARBA" id="ARBA00023054"/>
    </source>
</evidence>
<feature type="coiled-coil region" evidence="7">
    <location>
        <begin position="290"/>
        <end position="323"/>
    </location>
</feature>
<keyword evidence="4 7" id="KW-0175">Coiled coil</keyword>
<dbReference type="GO" id="GO:0030992">
    <property type="term" value="C:intraciliary transport particle B"/>
    <property type="evidence" value="ECO:0007669"/>
    <property type="project" value="TreeGrafter"/>
</dbReference>
<feature type="compositionally biased region" description="Acidic residues" evidence="8">
    <location>
        <begin position="392"/>
        <end position="404"/>
    </location>
</feature>
<reference evidence="9" key="1">
    <citation type="submission" date="2015-10" db="EMBL/GenBank/DDBJ databases">
        <title>Daphnia magna gene sets from two clonal populations assembled and annotated with EvidentialGene.</title>
        <authorList>
            <person name="Gilbert D."/>
            <person name="Podicheti R."/>
            <person name="Orsini L."/>
            <person name="Colbourne J."/>
            <person name="Pfrender M."/>
        </authorList>
    </citation>
    <scope>NUCLEOTIDE SEQUENCE</scope>
</reference>
<feature type="region of interest" description="Disordered" evidence="8">
    <location>
        <begin position="328"/>
        <end position="440"/>
    </location>
</feature>
<evidence type="ECO:0000256" key="1">
    <source>
        <dbReference type="ARBA" id="ARBA00004138"/>
    </source>
</evidence>
<dbReference type="GO" id="GO:0005929">
    <property type="term" value="C:cilium"/>
    <property type="evidence" value="ECO:0007669"/>
    <property type="project" value="UniProtKB-SubCell"/>
</dbReference>
<evidence type="ECO:0000256" key="6">
    <source>
        <dbReference type="ARBA" id="ARBA00023273"/>
    </source>
</evidence>
<dbReference type="PANTHER" id="PTHR21547:SF0">
    <property type="entry name" value="CLUSTERIN-ASSOCIATED PROTEIN 1"/>
    <property type="match status" value="1"/>
</dbReference>
<keyword evidence="5" id="KW-0969">Cilium</keyword>
<dbReference type="EMBL" id="GDIP01239944">
    <property type="protein sequence ID" value="JAI83457.1"/>
    <property type="molecule type" value="Transcribed_RNA"/>
</dbReference>
<name>A0A0P4XP08_9CRUS</name>